<evidence type="ECO:0000256" key="1">
    <source>
        <dbReference type="SAM" id="SignalP"/>
    </source>
</evidence>
<dbReference type="Proteomes" id="UP000094329">
    <property type="component" value="Unassembled WGS sequence"/>
</dbReference>
<proteinExistence type="predicted"/>
<reference evidence="2 3" key="1">
    <citation type="submission" date="2016-08" db="EMBL/GenBank/DDBJ databases">
        <title>Draft genome sequence of Candidatus Piscirickettsia litoralis, from seawater.</title>
        <authorList>
            <person name="Wan X."/>
            <person name="Lee A.J."/>
            <person name="Hou S."/>
            <person name="Donachie S.P."/>
        </authorList>
    </citation>
    <scope>NUCLEOTIDE SEQUENCE [LARGE SCALE GENOMIC DNA]</scope>
    <source>
        <strain evidence="2 3">Y2</strain>
    </source>
</reference>
<dbReference type="EMBL" id="MDTU01000001">
    <property type="protein sequence ID" value="ODN44017.1"/>
    <property type="molecule type" value="Genomic_DNA"/>
</dbReference>
<accession>A0ABX3A6Y9</accession>
<evidence type="ECO:0000313" key="2">
    <source>
        <dbReference type="EMBL" id="ODN44017.1"/>
    </source>
</evidence>
<keyword evidence="1" id="KW-0732">Signal</keyword>
<dbReference type="RefSeq" id="WP_069313815.1">
    <property type="nucleotide sequence ID" value="NZ_MDTU01000001.1"/>
</dbReference>
<dbReference type="InterPro" id="IPR025514">
    <property type="entry name" value="DUF4402"/>
</dbReference>
<protein>
    <recommendedName>
        <fullName evidence="4">DUF4402 domain-containing protein</fullName>
    </recommendedName>
</protein>
<feature type="chain" id="PRO_5045932877" description="DUF4402 domain-containing protein" evidence="1">
    <location>
        <begin position="25"/>
        <end position="155"/>
    </location>
</feature>
<evidence type="ECO:0000313" key="3">
    <source>
        <dbReference type="Proteomes" id="UP000094329"/>
    </source>
</evidence>
<keyword evidence="3" id="KW-1185">Reference proteome</keyword>
<sequence>MFMRKVLALGAVALLVGVSINSFAAQSATGQLNVTAKLVSGIAIEQTKIMAFGDIVLPNKSGVKETATADGQMTVYGSPGGAVKVTWPAKAEITSGRDSLDVSVVTTNGGKSDVKDNLDKDGQLPVDVTGTIKDLTHDTAAGDYSGTLTFTAAYQ</sequence>
<feature type="signal peptide" evidence="1">
    <location>
        <begin position="1"/>
        <end position="24"/>
    </location>
</feature>
<comment type="caution">
    <text evidence="2">The sequence shown here is derived from an EMBL/GenBank/DDBJ whole genome shotgun (WGS) entry which is preliminary data.</text>
</comment>
<gene>
    <name evidence="2" type="ORF">BGC07_06345</name>
</gene>
<evidence type="ECO:0008006" key="4">
    <source>
        <dbReference type="Google" id="ProtNLM"/>
    </source>
</evidence>
<dbReference type="Pfam" id="PF14352">
    <property type="entry name" value="DUF4402"/>
    <property type="match status" value="1"/>
</dbReference>
<organism evidence="2 3">
    <name type="scientific">Piscirickettsia litoralis</name>
    <dbReference type="NCBI Taxonomy" id="1891921"/>
    <lineage>
        <taxon>Bacteria</taxon>
        <taxon>Pseudomonadati</taxon>
        <taxon>Pseudomonadota</taxon>
        <taxon>Gammaproteobacteria</taxon>
        <taxon>Thiotrichales</taxon>
        <taxon>Piscirickettsiaceae</taxon>
        <taxon>Piscirickettsia</taxon>
    </lineage>
</organism>
<name>A0ABX3A6Y9_9GAMM</name>